<dbReference type="EMBL" id="NJHN03000011">
    <property type="protein sequence ID" value="KAH9426293.1"/>
    <property type="molecule type" value="Genomic_DNA"/>
</dbReference>
<reference evidence="1 2" key="2">
    <citation type="journal article" date="2022" name="Mol. Biol. Evol.">
        <title>Comparative Genomics Reveals Insights into the Divergent Evolution of Astigmatic Mites and Household Pest Adaptations.</title>
        <authorList>
            <person name="Xiong Q."/>
            <person name="Wan A.T."/>
            <person name="Liu X."/>
            <person name="Fung C.S."/>
            <person name="Xiao X."/>
            <person name="Malainual N."/>
            <person name="Hou J."/>
            <person name="Wang L."/>
            <person name="Wang M."/>
            <person name="Yang K.Y."/>
            <person name="Cui Y."/>
            <person name="Leung E.L."/>
            <person name="Nong W."/>
            <person name="Shin S.K."/>
            <person name="Au S.W."/>
            <person name="Jeong K.Y."/>
            <person name="Chew F.T."/>
            <person name="Hui J.H."/>
            <person name="Leung T.F."/>
            <person name="Tungtrongchitr A."/>
            <person name="Zhong N."/>
            <person name="Liu Z."/>
            <person name="Tsui S.K."/>
        </authorList>
    </citation>
    <scope>NUCLEOTIDE SEQUENCE [LARGE SCALE GENOMIC DNA]</scope>
    <source>
        <strain evidence="1">Derp</strain>
    </source>
</reference>
<comment type="caution">
    <text evidence="1">The sequence shown here is derived from an EMBL/GenBank/DDBJ whole genome shotgun (WGS) entry which is preliminary data.</text>
</comment>
<proteinExistence type="predicted"/>
<name>A0ABQ8JUJ0_DERPT</name>
<gene>
    <name evidence="1" type="ORF">DERP_010860</name>
</gene>
<evidence type="ECO:0000313" key="1">
    <source>
        <dbReference type="EMBL" id="KAH9426293.1"/>
    </source>
</evidence>
<dbReference type="Proteomes" id="UP000887458">
    <property type="component" value="Unassembled WGS sequence"/>
</dbReference>
<accession>A0ABQ8JUJ0</accession>
<reference evidence="1 2" key="1">
    <citation type="journal article" date="2018" name="J. Allergy Clin. Immunol.">
        <title>High-quality assembly of Dermatophagoides pteronyssinus genome and transcriptome reveals a wide range of novel allergens.</title>
        <authorList>
            <person name="Liu X.Y."/>
            <person name="Yang K.Y."/>
            <person name="Wang M.Q."/>
            <person name="Kwok J.S."/>
            <person name="Zeng X."/>
            <person name="Yang Z."/>
            <person name="Xiao X.J."/>
            <person name="Lau C.P."/>
            <person name="Li Y."/>
            <person name="Huang Z.M."/>
            <person name="Ba J.G."/>
            <person name="Yim A.K."/>
            <person name="Ouyang C.Y."/>
            <person name="Ngai S.M."/>
            <person name="Chan T.F."/>
            <person name="Leung E.L."/>
            <person name="Liu L."/>
            <person name="Liu Z.G."/>
            <person name="Tsui S.K."/>
        </authorList>
    </citation>
    <scope>NUCLEOTIDE SEQUENCE [LARGE SCALE GENOMIC DNA]</scope>
    <source>
        <strain evidence="1">Derp</strain>
    </source>
</reference>
<keyword evidence="2" id="KW-1185">Reference proteome</keyword>
<evidence type="ECO:0000313" key="2">
    <source>
        <dbReference type="Proteomes" id="UP000887458"/>
    </source>
</evidence>
<organism evidence="1 2">
    <name type="scientific">Dermatophagoides pteronyssinus</name>
    <name type="common">European house dust mite</name>
    <dbReference type="NCBI Taxonomy" id="6956"/>
    <lineage>
        <taxon>Eukaryota</taxon>
        <taxon>Metazoa</taxon>
        <taxon>Ecdysozoa</taxon>
        <taxon>Arthropoda</taxon>
        <taxon>Chelicerata</taxon>
        <taxon>Arachnida</taxon>
        <taxon>Acari</taxon>
        <taxon>Acariformes</taxon>
        <taxon>Sarcoptiformes</taxon>
        <taxon>Astigmata</taxon>
        <taxon>Psoroptidia</taxon>
        <taxon>Analgoidea</taxon>
        <taxon>Pyroglyphidae</taxon>
        <taxon>Dermatophagoidinae</taxon>
        <taxon>Dermatophagoides</taxon>
    </lineage>
</organism>
<sequence>MFIDKNRNQIESKSKILILPPPPPISNDIAILDFTITILIWLKSIRICLLIHQNRESKEEEEILKISSEI</sequence>
<protein>
    <submittedName>
        <fullName evidence="1">Uncharacterized protein</fullName>
    </submittedName>
</protein>